<dbReference type="InterPro" id="IPR006674">
    <property type="entry name" value="HD_domain"/>
</dbReference>
<protein>
    <submittedName>
        <fullName evidence="3">HD domain-containing protein</fullName>
    </submittedName>
</protein>
<dbReference type="RefSeq" id="WP_249329419.1">
    <property type="nucleotide sequence ID" value="NZ_CP060635.1"/>
</dbReference>
<evidence type="ECO:0000313" key="3">
    <source>
        <dbReference type="EMBL" id="QNM09851.1"/>
    </source>
</evidence>
<reference evidence="3 4" key="1">
    <citation type="submission" date="2020-08" db="EMBL/GenBank/DDBJ databases">
        <authorList>
            <person name="Liu C."/>
            <person name="Sun Q."/>
        </authorList>
    </citation>
    <scope>NUCLEOTIDE SEQUENCE [LARGE SCALE GENOMIC DNA]</scope>
    <source>
        <strain evidence="3 4">NSJ-29</strain>
    </source>
</reference>
<sequence length="199" mass="23090">MEYENQKHLLRYSLSEQLTHGMQVSNLAHEIARELELPEEECHELAVAGVLHDIGKVNLMHEAELQSHPLVVEEMKYVRMHPQKGYQILKQRGYSDSICESVLYHHENYDGSGYPYNLEGLNIPVGARILRVCDVFCALISDRPYRSAFPPESAVELMIDEIKNYDMKVFLAFMRVIHDNPDREIRLPEITLDVRGELR</sequence>
<dbReference type="InterPro" id="IPR003607">
    <property type="entry name" value="HD/PDEase_dom"/>
</dbReference>
<dbReference type="Gene3D" id="1.10.3210.10">
    <property type="entry name" value="Hypothetical protein af1432"/>
    <property type="match status" value="1"/>
</dbReference>
<organism evidence="3 4">
    <name type="scientific">Wansuia hejianensis</name>
    <dbReference type="NCBI Taxonomy" id="2763667"/>
    <lineage>
        <taxon>Bacteria</taxon>
        <taxon>Bacillati</taxon>
        <taxon>Bacillota</taxon>
        <taxon>Clostridia</taxon>
        <taxon>Lachnospirales</taxon>
        <taxon>Lachnospiraceae</taxon>
        <taxon>Wansuia</taxon>
    </lineage>
</organism>
<dbReference type="CDD" id="cd00077">
    <property type="entry name" value="HDc"/>
    <property type="match status" value="1"/>
</dbReference>
<accession>A0A7G9GGB9</accession>
<evidence type="ECO:0000259" key="1">
    <source>
        <dbReference type="PROSITE" id="PS51831"/>
    </source>
</evidence>
<dbReference type="AlphaFoldDB" id="A0A7G9GGB9"/>
<dbReference type="InterPro" id="IPR037522">
    <property type="entry name" value="HD_GYP_dom"/>
</dbReference>
<dbReference type="Pfam" id="PF13487">
    <property type="entry name" value="HD_5"/>
    <property type="match status" value="1"/>
</dbReference>
<dbReference type="PANTHER" id="PTHR43155:SF2">
    <property type="entry name" value="CYCLIC DI-GMP PHOSPHODIESTERASE PA4108"/>
    <property type="match status" value="1"/>
</dbReference>
<dbReference type="SMART" id="SM00471">
    <property type="entry name" value="HDc"/>
    <property type="match status" value="1"/>
</dbReference>
<gene>
    <name evidence="3" type="ORF">H9Q79_06080</name>
</gene>
<dbReference type="Proteomes" id="UP000515860">
    <property type="component" value="Chromosome"/>
</dbReference>
<dbReference type="PROSITE" id="PS51831">
    <property type="entry name" value="HD"/>
    <property type="match status" value="1"/>
</dbReference>
<feature type="domain" description="HD-GYP" evidence="2">
    <location>
        <begin position="1"/>
        <end position="189"/>
    </location>
</feature>
<dbReference type="EMBL" id="CP060635">
    <property type="protein sequence ID" value="QNM09851.1"/>
    <property type="molecule type" value="Genomic_DNA"/>
</dbReference>
<dbReference type="KEGG" id="whj:H9Q79_06080"/>
<name>A0A7G9GGB9_9FIRM</name>
<dbReference type="SUPFAM" id="SSF109604">
    <property type="entry name" value="HD-domain/PDEase-like"/>
    <property type="match status" value="1"/>
</dbReference>
<evidence type="ECO:0000313" key="4">
    <source>
        <dbReference type="Proteomes" id="UP000515860"/>
    </source>
</evidence>
<dbReference type="PROSITE" id="PS51832">
    <property type="entry name" value="HD_GYP"/>
    <property type="match status" value="1"/>
</dbReference>
<dbReference type="PANTHER" id="PTHR43155">
    <property type="entry name" value="CYCLIC DI-GMP PHOSPHODIESTERASE PA4108-RELATED"/>
    <property type="match status" value="1"/>
</dbReference>
<proteinExistence type="predicted"/>
<feature type="domain" description="HD" evidence="1">
    <location>
        <begin position="17"/>
        <end position="139"/>
    </location>
</feature>
<dbReference type="InterPro" id="IPR006675">
    <property type="entry name" value="HDIG_dom"/>
</dbReference>
<dbReference type="NCBIfam" id="TIGR00277">
    <property type="entry name" value="HDIG"/>
    <property type="match status" value="1"/>
</dbReference>
<evidence type="ECO:0000259" key="2">
    <source>
        <dbReference type="PROSITE" id="PS51832"/>
    </source>
</evidence>
<keyword evidence="4" id="KW-1185">Reference proteome</keyword>